<dbReference type="PROSITE" id="PS01153">
    <property type="entry name" value="NOL1_NOP2_SUN"/>
    <property type="match status" value="1"/>
</dbReference>
<evidence type="ECO:0000256" key="12">
    <source>
        <dbReference type="ARBA" id="ARBA00031088"/>
    </source>
</evidence>
<sequence length="450" mass="50137">MTNKQTKRTVRYVALEALERVTKGGAYSNLLLRELMNQGRLNEKDGRLLTELVYGTIARQLLLDYYLMPFTKQAKKVDGWVQNLLRLSLYQLLYLDKVPSHAILNEAVEIAKTRGNIGISKFVNGVLRNVQRQGVPALSQIENPIERLSIEISMPQWLVEKFVHQIGFEQTRAFGLSLFEASHLSGRVNTNLLSREAAIETLTLEGFEVEESQISPYGIVGKKGFLAGSRLFAEGQLTIQDESSMLVAPTLQIEAHHQVLDACAAPGGKTTHMATFLKAEQGGKVTALDIHAHKVRLVEENAQRLHVADVVETKVLDARLVNQTFAPETFDRILVDAPCSGLGLMRRKPDIKYSKKPSDFTQLPLIQMAILESVAPTLKAGGLLVYSTCTIIPEENQMVVSQFLSHHPEFELVPLAVSPVLANSLTDEMLTLYPQTFLTDGFFISCLRKK</sequence>
<dbReference type="FunFam" id="3.40.50.150:FF:000022">
    <property type="entry name" value="Ribosomal RNA small subunit methyltransferase B"/>
    <property type="match status" value="1"/>
</dbReference>
<dbReference type="EMBL" id="JAJJVO010000043">
    <property type="protein sequence ID" value="MCC9273130.1"/>
    <property type="molecule type" value="Genomic_DNA"/>
</dbReference>
<dbReference type="InterPro" id="IPR004573">
    <property type="entry name" value="rRNA_ssu_MeTfrase_B"/>
</dbReference>
<keyword evidence="9 14" id="KW-0949">S-adenosyl-L-methionine</keyword>
<feature type="binding site" evidence="14">
    <location>
        <position position="289"/>
    </location>
    <ligand>
        <name>S-adenosyl-L-methionine</name>
        <dbReference type="ChEBI" id="CHEBI:59789"/>
    </ligand>
</feature>
<comment type="catalytic activity">
    <reaction evidence="13">
        <text>cytidine(967) in 16S rRNA + S-adenosyl-L-methionine = 5-methylcytidine(967) in 16S rRNA + S-adenosyl-L-homocysteine + H(+)</text>
        <dbReference type="Rhea" id="RHEA:42748"/>
        <dbReference type="Rhea" id="RHEA-COMP:10219"/>
        <dbReference type="Rhea" id="RHEA-COMP:10220"/>
        <dbReference type="ChEBI" id="CHEBI:15378"/>
        <dbReference type="ChEBI" id="CHEBI:57856"/>
        <dbReference type="ChEBI" id="CHEBI:59789"/>
        <dbReference type="ChEBI" id="CHEBI:74483"/>
        <dbReference type="ChEBI" id="CHEBI:82748"/>
        <dbReference type="EC" id="2.1.1.176"/>
    </reaction>
</comment>
<dbReference type="NCBIfam" id="NF011494">
    <property type="entry name" value="PRK14902.1"/>
    <property type="match status" value="1"/>
</dbReference>
<dbReference type="InterPro" id="IPR054728">
    <property type="entry name" value="RsmB-like_ferredoxin"/>
</dbReference>
<accession>A0A9E3ZRX9</accession>
<organism evidence="16 17">
    <name type="scientific">Enterococcus aquimarinus</name>
    <dbReference type="NCBI Taxonomy" id="328396"/>
    <lineage>
        <taxon>Bacteria</taxon>
        <taxon>Bacillati</taxon>
        <taxon>Bacillota</taxon>
        <taxon>Bacilli</taxon>
        <taxon>Lactobacillales</taxon>
        <taxon>Enterococcaceae</taxon>
        <taxon>Enterococcus</taxon>
    </lineage>
</organism>
<dbReference type="PANTHER" id="PTHR22807:SF53">
    <property type="entry name" value="RIBOSOMAL RNA SMALL SUBUNIT METHYLTRANSFERASE B-RELATED"/>
    <property type="match status" value="1"/>
</dbReference>
<evidence type="ECO:0000256" key="3">
    <source>
        <dbReference type="ARBA" id="ARBA00007494"/>
    </source>
</evidence>
<feature type="binding site" evidence="14">
    <location>
        <position position="317"/>
    </location>
    <ligand>
        <name>S-adenosyl-L-methionine</name>
        <dbReference type="ChEBI" id="CHEBI:59789"/>
    </ligand>
</feature>
<comment type="function">
    <text evidence="1">Specifically methylates the cytosine at position 967 (m5C967) of 16S rRNA.</text>
</comment>
<evidence type="ECO:0000259" key="15">
    <source>
        <dbReference type="PROSITE" id="PS51686"/>
    </source>
</evidence>
<dbReference type="Pfam" id="PF22458">
    <property type="entry name" value="RsmF-B_ferredox"/>
    <property type="match status" value="1"/>
</dbReference>
<name>A0A9E3ZRX9_9ENTE</name>
<dbReference type="Gene3D" id="1.10.940.10">
    <property type="entry name" value="NusB-like"/>
    <property type="match status" value="1"/>
</dbReference>
<evidence type="ECO:0000256" key="10">
    <source>
        <dbReference type="ARBA" id="ARBA00022884"/>
    </source>
</evidence>
<comment type="similarity">
    <text evidence="3 14">Belongs to the class I-like SAM-binding methyltransferase superfamily. RsmB/NOP family.</text>
</comment>
<evidence type="ECO:0000256" key="9">
    <source>
        <dbReference type="ARBA" id="ARBA00022691"/>
    </source>
</evidence>
<evidence type="ECO:0000256" key="11">
    <source>
        <dbReference type="ARBA" id="ARBA00030399"/>
    </source>
</evidence>
<keyword evidence="6" id="KW-0698">rRNA processing</keyword>
<dbReference type="CDD" id="cd02440">
    <property type="entry name" value="AdoMet_MTases"/>
    <property type="match status" value="1"/>
</dbReference>
<feature type="domain" description="SAM-dependent MTase RsmB/NOP-type" evidence="15">
    <location>
        <begin position="174"/>
        <end position="450"/>
    </location>
</feature>
<dbReference type="InterPro" id="IPR029063">
    <property type="entry name" value="SAM-dependent_MTases_sf"/>
</dbReference>
<proteinExistence type="inferred from homology"/>
<dbReference type="Gene3D" id="3.30.70.1170">
    <property type="entry name" value="Sun protein, domain 3"/>
    <property type="match status" value="1"/>
</dbReference>
<keyword evidence="10 14" id="KW-0694">RNA-binding</keyword>
<feature type="binding site" evidence="14">
    <location>
        <begin position="263"/>
        <end position="269"/>
    </location>
    <ligand>
        <name>S-adenosyl-L-methionine</name>
        <dbReference type="ChEBI" id="CHEBI:59789"/>
    </ligand>
</feature>
<dbReference type="GO" id="GO:0005737">
    <property type="term" value="C:cytoplasm"/>
    <property type="evidence" value="ECO:0007669"/>
    <property type="project" value="UniProtKB-SubCell"/>
</dbReference>
<evidence type="ECO:0000256" key="4">
    <source>
        <dbReference type="ARBA" id="ARBA00012140"/>
    </source>
</evidence>
<comment type="caution">
    <text evidence="16">The sequence shown here is derived from an EMBL/GenBank/DDBJ whole genome shotgun (WGS) entry which is preliminary data.</text>
</comment>
<evidence type="ECO:0000256" key="1">
    <source>
        <dbReference type="ARBA" id="ARBA00002724"/>
    </source>
</evidence>
<evidence type="ECO:0000256" key="13">
    <source>
        <dbReference type="ARBA" id="ARBA00047283"/>
    </source>
</evidence>
<dbReference type="InterPro" id="IPR001678">
    <property type="entry name" value="MeTrfase_RsmB-F_NOP2_dom"/>
</dbReference>
<dbReference type="InterPro" id="IPR035926">
    <property type="entry name" value="NusB-like_sf"/>
</dbReference>
<dbReference type="NCBIfam" id="TIGR00563">
    <property type="entry name" value="rsmB"/>
    <property type="match status" value="1"/>
</dbReference>
<dbReference type="GO" id="GO:0003723">
    <property type="term" value="F:RNA binding"/>
    <property type="evidence" value="ECO:0007669"/>
    <property type="project" value="UniProtKB-UniRule"/>
</dbReference>
<evidence type="ECO:0000256" key="7">
    <source>
        <dbReference type="ARBA" id="ARBA00022603"/>
    </source>
</evidence>
<dbReference type="InterPro" id="IPR049560">
    <property type="entry name" value="MeTrfase_RsmB-F_NOP2_cat"/>
</dbReference>
<dbReference type="EC" id="2.1.1.176" evidence="4"/>
<feature type="active site" description="Nucleophile" evidence="14">
    <location>
        <position position="389"/>
    </location>
</feature>
<dbReference type="FunFam" id="1.10.940.10:FF:000006">
    <property type="entry name" value="16S rRNA (Cytosine(967)-C(5))-methyltransferase RsmB"/>
    <property type="match status" value="1"/>
</dbReference>
<dbReference type="InterPro" id="IPR023267">
    <property type="entry name" value="RCMT"/>
</dbReference>
<evidence type="ECO:0000256" key="14">
    <source>
        <dbReference type="PROSITE-ProRule" id="PRU01023"/>
    </source>
</evidence>
<dbReference type="PROSITE" id="PS51686">
    <property type="entry name" value="SAM_MT_RSMB_NOP"/>
    <property type="match status" value="1"/>
</dbReference>
<dbReference type="AlphaFoldDB" id="A0A9E3ZRX9"/>
<evidence type="ECO:0000256" key="2">
    <source>
        <dbReference type="ARBA" id="ARBA00004496"/>
    </source>
</evidence>
<dbReference type="Pfam" id="PF01189">
    <property type="entry name" value="Methyltr_RsmB-F"/>
    <property type="match status" value="1"/>
</dbReference>
<evidence type="ECO:0000313" key="17">
    <source>
        <dbReference type="Proteomes" id="UP000813384"/>
    </source>
</evidence>
<dbReference type="OrthoDB" id="9810297at2"/>
<dbReference type="GO" id="GO:0008649">
    <property type="term" value="F:rRNA methyltransferase activity"/>
    <property type="evidence" value="ECO:0007669"/>
    <property type="project" value="InterPro"/>
</dbReference>
<evidence type="ECO:0000256" key="5">
    <source>
        <dbReference type="ARBA" id="ARBA00022490"/>
    </source>
</evidence>
<reference evidence="16" key="1">
    <citation type="journal article" date="2021" name="PeerJ">
        <title>Extensive microbial diversity within the chicken gut microbiome revealed by metagenomics and culture.</title>
        <authorList>
            <person name="Gilroy R."/>
            <person name="Ravi A."/>
            <person name="Getino M."/>
            <person name="Pursley I."/>
            <person name="Horton D.L."/>
            <person name="Alikhan N.F."/>
            <person name="Baker D."/>
            <person name="Gharbi K."/>
            <person name="Hall N."/>
            <person name="Watson M."/>
            <person name="Adriaenssens E.M."/>
            <person name="Foster-Nyarko E."/>
            <person name="Jarju S."/>
            <person name="Secka A."/>
            <person name="Antonio M."/>
            <person name="Oren A."/>
            <person name="Chaudhuri R.R."/>
            <person name="La Ragione R."/>
            <person name="Hildebrand F."/>
            <person name="Pallen M.J."/>
        </authorList>
    </citation>
    <scope>NUCLEOTIDE SEQUENCE</scope>
    <source>
        <strain evidence="16">150</strain>
    </source>
</reference>
<dbReference type="SUPFAM" id="SSF48013">
    <property type="entry name" value="NusB-like"/>
    <property type="match status" value="1"/>
</dbReference>
<dbReference type="RefSeq" id="WP_071874579.1">
    <property type="nucleotide sequence ID" value="NZ_JBHSHF010000019.1"/>
</dbReference>
<dbReference type="Pfam" id="PF01029">
    <property type="entry name" value="NusB"/>
    <property type="match status" value="1"/>
</dbReference>
<dbReference type="InterPro" id="IPR006027">
    <property type="entry name" value="NusB_RsmB_TIM44"/>
</dbReference>
<feature type="binding site" evidence="14">
    <location>
        <position position="336"/>
    </location>
    <ligand>
        <name>S-adenosyl-L-methionine</name>
        <dbReference type="ChEBI" id="CHEBI:59789"/>
    </ligand>
</feature>
<comment type="subcellular location">
    <subcellularLocation>
        <location evidence="2">Cytoplasm</location>
    </subcellularLocation>
</comment>
<keyword evidence="5" id="KW-0963">Cytoplasm</keyword>
<keyword evidence="8 14" id="KW-0808">Transferase</keyword>
<dbReference type="Proteomes" id="UP000813384">
    <property type="component" value="Unassembled WGS sequence"/>
</dbReference>
<dbReference type="PRINTS" id="PR02008">
    <property type="entry name" value="RCMTFAMILY"/>
</dbReference>
<gene>
    <name evidence="16" type="primary">rsmB</name>
    <name evidence="16" type="ORF">K8V42_02445</name>
</gene>
<evidence type="ECO:0000313" key="16">
    <source>
        <dbReference type="EMBL" id="MCC9273130.1"/>
    </source>
</evidence>
<evidence type="ECO:0000256" key="8">
    <source>
        <dbReference type="ARBA" id="ARBA00022679"/>
    </source>
</evidence>
<dbReference type="GO" id="GO:0006355">
    <property type="term" value="P:regulation of DNA-templated transcription"/>
    <property type="evidence" value="ECO:0007669"/>
    <property type="project" value="InterPro"/>
</dbReference>
<dbReference type="InterPro" id="IPR018314">
    <property type="entry name" value="RsmB/NOL1/NOP2-like_CS"/>
</dbReference>
<keyword evidence="7 14" id="KW-0489">Methyltransferase</keyword>
<reference evidence="16" key="2">
    <citation type="submission" date="2021-11" db="EMBL/GenBank/DDBJ databases">
        <authorList>
            <person name="Gilroy R."/>
        </authorList>
    </citation>
    <scope>NUCLEOTIDE SEQUENCE</scope>
    <source>
        <strain evidence="16">150</strain>
    </source>
</reference>
<dbReference type="Gene3D" id="3.40.50.150">
    <property type="entry name" value="Vaccinia Virus protein VP39"/>
    <property type="match status" value="1"/>
</dbReference>
<dbReference type="PANTHER" id="PTHR22807">
    <property type="entry name" value="NOP2 YEAST -RELATED NOL1/NOP2/FMU SUN DOMAIN-CONTAINING"/>
    <property type="match status" value="1"/>
</dbReference>
<evidence type="ECO:0000256" key="6">
    <source>
        <dbReference type="ARBA" id="ARBA00022552"/>
    </source>
</evidence>
<dbReference type="SUPFAM" id="SSF53335">
    <property type="entry name" value="S-adenosyl-L-methionine-dependent methyltransferases"/>
    <property type="match status" value="1"/>
</dbReference>
<protein>
    <recommendedName>
        <fullName evidence="4">16S rRNA (cytosine(967)-C(5))-methyltransferase</fullName>
        <ecNumber evidence="4">2.1.1.176</ecNumber>
    </recommendedName>
    <alternativeName>
        <fullName evidence="11">16S rRNA m5C967 methyltransferase</fullName>
    </alternativeName>
    <alternativeName>
        <fullName evidence="12">rRNA (cytosine-C(5)-)-methyltransferase RsmB</fullName>
    </alternativeName>
</protein>